<protein>
    <submittedName>
        <fullName evidence="1">Uncharacterized protein</fullName>
    </submittedName>
</protein>
<name>A0A653P966_BACAB</name>
<dbReference type="AlphaFoldDB" id="A0A653P966"/>
<sequence>MDQETEDAFLNLQLKKKEQWYCDFCGEIIESDKEGMFQWDSDLDLKAINFRIVHHKTVKQCHPKNNERHLSDGHLHWYTGSEGLSDLLTFKHKYKLDLLEFDEIIRRLHVDYYEEARKYFAISRNNGDEHDVYEIGDYSQAALKSIIRKYGKKVW</sequence>
<dbReference type="RefSeq" id="WP_159159554.1">
    <property type="nucleotide sequence ID" value="NZ_CP063360.1"/>
</dbReference>
<evidence type="ECO:0000313" key="1">
    <source>
        <dbReference type="EMBL" id="VXB26244.1"/>
    </source>
</evidence>
<gene>
    <name evidence="1" type="ORF">BACI348_40307</name>
</gene>
<organism evidence="1 2">
    <name type="scientific">Bacillus altitudinis</name>
    <dbReference type="NCBI Taxonomy" id="293387"/>
    <lineage>
        <taxon>Bacteria</taxon>
        <taxon>Bacillati</taxon>
        <taxon>Bacillota</taxon>
        <taxon>Bacilli</taxon>
        <taxon>Bacillales</taxon>
        <taxon>Bacillaceae</taxon>
        <taxon>Bacillus</taxon>
    </lineage>
</organism>
<reference evidence="1 2" key="1">
    <citation type="submission" date="2019-10" db="EMBL/GenBank/DDBJ databases">
        <authorList>
            <person name="Karimi E."/>
        </authorList>
    </citation>
    <scope>NUCLEOTIDE SEQUENCE [LARGE SCALE GENOMIC DNA]</scope>
    <source>
        <strain evidence="1">Bacillus sp. 348</strain>
    </source>
</reference>
<evidence type="ECO:0000313" key="2">
    <source>
        <dbReference type="Proteomes" id="UP000433089"/>
    </source>
</evidence>
<dbReference type="Proteomes" id="UP000433089">
    <property type="component" value="Unassembled WGS sequence"/>
</dbReference>
<proteinExistence type="predicted"/>
<dbReference type="EMBL" id="CABWLH010000009">
    <property type="protein sequence ID" value="VXB26244.1"/>
    <property type="molecule type" value="Genomic_DNA"/>
</dbReference>
<accession>A0A653P966</accession>